<dbReference type="InterPro" id="IPR009330">
    <property type="entry name" value="LipoPS_heptP_kinase"/>
</dbReference>
<dbReference type="HOGENOM" id="CLU_103657_0_0_6"/>
<dbReference type="NCBIfam" id="NF007684">
    <property type="entry name" value="PRK10359.1"/>
    <property type="match status" value="1"/>
</dbReference>
<proteinExistence type="predicted"/>
<dbReference type="Proteomes" id="UP000030901">
    <property type="component" value="Chromosome"/>
</dbReference>
<dbReference type="EMBL" id="CP009056">
    <property type="protein sequence ID" value="AJA44716.1"/>
    <property type="molecule type" value="Genomic_DNA"/>
</dbReference>
<dbReference type="SUPFAM" id="SSF56112">
    <property type="entry name" value="Protein kinase-like (PK-like)"/>
    <property type="match status" value="1"/>
</dbReference>
<evidence type="ECO:0000313" key="1">
    <source>
        <dbReference type="EMBL" id="AJA44716.1"/>
    </source>
</evidence>
<keyword evidence="1" id="KW-0808">Transferase</keyword>
<keyword evidence="2" id="KW-1185">Reference proteome</keyword>
<dbReference type="InterPro" id="IPR011009">
    <property type="entry name" value="Kinase-like_dom_sf"/>
</dbReference>
<protein>
    <submittedName>
        <fullName evidence="1">Mn2+-dependent serine/threonine protein kinase</fullName>
        <ecNumber evidence="1">2.7.1.-</ecNumber>
    </submittedName>
</protein>
<dbReference type="AlphaFoldDB" id="A0A0A7S5Z9"/>
<accession>A0A0A7S5Z9</accession>
<dbReference type="KEGG" id="fpp:FPB0191_00890"/>
<dbReference type="GO" id="GO:0004674">
    <property type="term" value="F:protein serine/threonine kinase activity"/>
    <property type="evidence" value="ECO:0007669"/>
    <property type="project" value="UniProtKB-KW"/>
</dbReference>
<dbReference type="EC" id="2.7.1.-" evidence="1"/>
<dbReference type="OrthoDB" id="7065325at2"/>
<organism evidence="1 2">
    <name type="scientific">Frischella perrara</name>
    <dbReference type="NCBI Taxonomy" id="1267021"/>
    <lineage>
        <taxon>Bacteria</taxon>
        <taxon>Pseudomonadati</taxon>
        <taxon>Pseudomonadota</taxon>
        <taxon>Gammaproteobacteria</taxon>
        <taxon>Orbales</taxon>
        <taxon>Orbaceae</taxon>
        <taxon>Frischella</taxon>
    </lineage>
</organism>
<gene>
    <name evidence="1" type="ORF">FPB0191_00890</name>
</gene>
<sequence length="235" mass="27566">MIFKKKIGAFTVFVKDNNSIYEKALNDFLSGRMNILKLLRSEDETKVWLIDTEKGPMVLKLFVPKHQKFERILKSLIKKDYYQSLIYKTDNAISHGATMINDIYLLAQRKICNYAYVHIILMEYIDGTQIINLEPISDELKSEIKVVLEQLHTYDMVSGAPHKENTMVTKDGVKFIDLSGKRCTCVSRAKDRMELERYLGIKNLKKDWGYYVYISIKNTRNSIRNIRKKLGLRRR</sequence>
<keyword evidence="1" id="KW-0723">Serine/threonine-protein kinase</keyword>
<dbReference type="RefSeq" id="WP_039104333.1">
    <property type="nucleotide sequence ID" value="NZ_CP009056.1"/>
</dbReference>
<dbReference type="Pfam" id="PF06176">
    <property type="entry name" value="WaaY"/>
    <property type="match status" value="1"/>
</dbReference>
<dbReference type="STRING" id="1267021.FPB0191_00890"/>
<reference evidence="1 2" key="1">
    <citation type="journal article" date="2014" name="Appl. Environ. Microbiol.">
        <title>Gut symbionts from distinct hosts exhibit genotoxic activity via divergent colibactin biosynthetic pathways.</title>
        <authorList>
            <person name="Engel P."/>
            <person name="Vizcaino M.I."/>
            <person name="Crawford J.M."/>
        </authorList>
    </citation>
    <scope>NUCLEOTIDE SEQUENCE [LARGE SCALE GENOMIC DNA]</scope>
    <source>
        <strain evidence="1 2">PEB0191</strain>
    </source>
</reference>
<evidence type="ECO:0000313" key="2">
    <source>
        <dbReference type="Proteomes" id="UP000030901"/>
    </source>
</evidence>
<name>A0A0A7S5Z9_FRIPE</name>
<keyword evidence="1" id="KW-0418">Kinase</keyword>